<dbReference type="InterPro" id="IPR051913">
    <property type="entry name" value="GH2_Domain-Containing"/>
</dbReference>
<dbReference type="InterPro" id="IPR013783">
    <property type="entry name" value="Ig-like_fold"/>
</dbReference>
<evidence type="ECO:0000313" key="8">
    <source>
        <dbReference type="Proteomes" id="UP000042745"/>
    </source>
</evidence>
<dbReference type="Pfam" id="PF02836">
    <property type="entry name" value="Glyco_hydro_2_C"/>
    <property type="match status" value="1"/>
</dbReference>
<evidence type="ECO:0000259" key="5">
    <source>
        <dbReference type="Pfam" id="PF02836"/>
    </source>
</evidence>
<dbReference type="InterPro" id="IPR017853">
    <property type="entry name" value="GH"/>
</dbReference>
<dbReference type="InterPro" id="IPR006103">
    <property type="entry name" value="Glyco_hydro_2_cat"/>
</dbReference>
<dbReference type="PRINTS" id="PR00132">
    <property type="entry name" value="GLHYDRLASE2"/>
</dbReference>
<accession>A0AA86Y418</accession>
<dbReference type="Pfam" id="PF00703">
    <property type="entry name" value="Glyco_hydro_2"/>
    <property type="match status" value="1"/>
</dbReference>
<evidence type="ECO:0000256" key="3">
    <source>
        <dbReference type="ARBA" id="ARBA00023295"/>
    </source>
</evidence>
<keyword evidence="3 7" id="KW-0326">Glycosidase</keyword>
<protein>
    <submittedName>
        <fullName evidence="7">Beta-galactosidase/beta-glucuronidase, truncated</fullName>
        <ecNumber evidence="7">3.2.1.23</ecNumber>
    </submittedName>
</protein>
<dbReference type="GO" id="GO:0004565">
    <property type="term" value="F:beta-galactosidase activity"/>
    <property type="evidence" value="ECO:0007669"/>
    <property type="project" value="UniProtKB-EC"/>
</dbReference>
<reference evidence="7 8" key="1">
    <citation type="submission" date="2015-03" db="EMBL/GenBank/DDBJ databases">
        <authorList>
            <consortium name="Pathogen Informatics"/>
            <person name="Murphy D."/>
        </authorList>
    </citation>
    <scope>NUCLEOTIDE SEQUENCE [LARGE SCALE GENOMIC DNA]</scope>
    <source>
        <strain evidence="8">type strain: N</strain>
    </source>
</reference>
<name>A0AA86Y418_STREE</name>
<evidence type="ECO:0000313" key="7">
    <source>
        <dbReference type="EMBL" id="CIS22980.1"/>
    </source>
</evidence>
<dbReference type="Pfam" id="PF02837">
    <property type="entry name" value="Glyco_hydro_2_N"/>
    <property type="match status" value="1"/>
</dbReference>
<feature type="domain" description="Glycoside hydrolase family 2 immunoglobulin-like beta-sandwich" evidence="4">
    <location>
        <begin position="181"/>
        <end position="275"/>
    </location>
</feature>
<dbReference type="Gene3D" id="3.20.20.80">
    <property type="entry name" value="Glycosidases"/>
    <property type="match status" value="1"/>
</dbReference>
<dbReference type="EMBL" id="CKGU01000002">
    <property type="protein sequence ID" value="CIS22980.1"/>
    <property type="molecule type" value="Genomic_DNA"/>
</dbReference>
<sequence>MRREEVLRNHWFFSQEVGKEEALAPDFQRENWQAIQVPHDWSIYNDFDQYSPAQNEGGQLNGGQAWYRTQFYLEEDASLVSVRLLFDGVYMNAQVYINGQVLGYYPNGYTPFSYDITPYLRNDGTANQLAVFVDNQQPSSRWYSGSGIYREAKLLITDLVHLDLYGIKIESPKLKEQRDGWVETQLESKVSNDGPQSVSVYLEQSIWYDGQQLSDWQETDSVMIDSGEKHHFKQGISIFQPLLWDIDHPHLYQLKTRLYKNGILDDEEEENFGYRYMDWQADKGFFLNGRWLKIHGVCLRHDYGALGTMENRSAAERRLRQMKEMGVNAIRITHNPASSILLDVVAKMGLLIQEEAFDTWYGGKKEYDYGRFFEEEATHPEAKAGDFWSDYDLRTMIERGKNNPAIFMWSLGNEVSEANSDVHSLKTVKRLLERVKEVDDSRFVTMGMDQFRFGDGSGGHEKIADLLDVVGLNYSEDNIDGIRKRHPKWRLYGSETSSATRTRDSYFRPDKE</sequence>
<dbReference type="AlphaFoldDB" id="A0AA86Y418"/>
<dbReference type="Gene3D" id="2.60.40.10">
    <property type="entry name" value="Immunoglobulins"/>
    <property type="match status" value="1"/>
</dbReference>
<dbReference type="EC" id="3.2.1.23" evidence="7"/>
<dbReference type="InterPro" id="IPR006101">
    <property type="entry name" value="Glyco_hydro_2"/>
</dbReference>
<comment type="caution">
    <text evidence="7">The sequence shown here is derived from an EMBL/GenBank/DDBJ whole genome shotgun (WGS) entry which is preliminary data.</text>
</comment>
<dbReference type="Proteomes" id="UP000042745">
    <property type="component" value="Unassembled WGS sequence"/>
</dbReference>
<dbReference type="SUPFAM" id="SSF49785">
    <property type="entry name" value="Galactose-binding domain-like"/>
    <property type="match status" value="1"/>
</dbReference>
<feature type="domain" description="Glycosyl hydrolases family 2 sugar binding" evidence="6">
    <location>
        <begin position="34"/>
        <end position="155"/>
    </location>
</feature>
<gene>
    <name evidence="7" type="primary">lacZ</name>
    <name evidence="7" type="ORF">ERS019486_00265</name>
</gene>
<dbReference type="SUPFAM" id="SSF49303">
    <property type="entry name" value="beta-Galactosidase/glucuronidase domain"/>
    <property type="match status" value="1"/>
</dbReference>
<dbReference type="InterPro" id="IPR036156">
    <property type="entry name" value="Beta-gal/glucu_dom_sf"/>
</dbReference>
<dbReference type="SUPFAM" id="SSF51445">
    <property type="entry name" value="(Trans)glycosidases"/>
    <property type="match status" value="1"/>
</dbReference>
<evidence type="ECO:0000256" key="1">
    <source>
        <dbReference type="ARBA" id="ARBA00007401"/>
    </source>
</evidence>
<keyword evidence="2 7" id="KW-0378">Hydrolase</keyword>
<dbReference type="Gene3D" id="2.60.120.260">
    <property type="entry name" value="Galactose-binding domain-like"/>
    <property type="match status" value="1"/>
</dbReference>
<proteinExistence type="inferred from homology"/>
<organism evidence="7 8">
    <name type="scientific">Streptococcus pneumoniae</name>
    <dbReference type="NCBI Taxonomy" id="1313"/>
    <lineage>
        <taxon>Bacteria</taxon>
        <taxon>Bacillati</taxon>
        <taxon>Bacillota</taxon>
        <taxon>Bacilli</taxon>
        <taxon>Lactobacillales</taxon>
        <taxon>Streptococcaceae</taxon>
        <taxon>Streptococcus</taxon>
    </lineage>
</organism>
<dbReference type="InterPro" id="IPR008979">
    <property type="entry name" value="Galactose-bd-like_sf"/>
</dbReference>
<dbReference type="InterPro" id="IPR006102">
    <property type="entry name" value="Ig-like_GH2"/>
</dbReference>
<feature type="domain" description="Glycoside hydrolase family 2 catalytic" evidence="5">
    <location>
        <begin position="282"/>
        <end position="449"/>
    </location>
</feature>
<evidence type="ECO:0000259" key="4">
    <source>
        <dbReference type="Pfam" id="PF00703"/>
    </source>
</evidence>
<dbReference type="PANTHER" id="PTHR42732">
    <property type="entry name" value="BETA-GALACTOSIDASE"/>
    <property type="match status" value="1"/>
</dbReference>
<dbReference type="PANTHER" id="PTHR42732:SF1">
    <property type="entry name" value="BETA-MANNOSIDASE"/>
    <property type="match status" value="1"/>
</dbReference>
<evidence type="ECO:0000259" key="6">
    <source>
        <dbReference type="Pfam" id="PF02837"/>
    </source>
</evidence>
<comment type="similarity">
    <text evidence="1">Belongs to the glycosyl hydrolase 2 family.</text>
</comment>
<dbReference type="InterPro" id="IPR006104">
    <property type="entry name" value="Glyco_hydro_2_N"/>
</dbReference>
<evidence type="ECO:0000256" key="2">
    <source>
        <dbReference type="ARBA" id="ARBA00022801"/>
    </source>
</evidence>
<dbReference type="GO" id="GO:0005975">
    <property type="term" value="P:carbohydrate metabolic process"/>
    <property type="evidence" value="ECO:0007669"/>
    <property type="project" value="InterPro"/>
</dbReference>